<dbReference type="HAMAP" id="MF_01527_B">
    <property type="entry name" value="GTP_cyclohydrol_B"/>
    <property type="match status" value="1"/>
</dbReference>
<proteinExistence type="inferred from homology"/>
<comment type="similarity">
    <text evidence="2">Belongs to the GTP cyclohydrolase IV family.</text>
</comment>
<evidence type="ECO:0000313" key="4">
    <source>
        <dbReference type="Proteomes" id="UP000187404"/>
    </source>
</evidence>
<dbReference type="Pfam" id="PF02649">
    <property type="entry name" value="GCHY-1"/>
    <property type="match status" value="1"/>
</dbReference>
<sequence length="257" mass="30021">MKDVQNQPDRRQIYLNQVGIKDFRMPMEICNKNGEWLSTAADISLLVGLDASLRGTHMSRFVDMIQENRRMDLKHMRNILESIQQRLESRSSFVRMKFDYFIEKESPVTRLASFINVQVEYSASLEGNDFEFDMKVITPVTTLCPCSKEISEYSAHNQRANVSIQIRRKKFMWIEDLVEIAEQSASSPVYSLLKRPDEKYVTEHAYDNPRFVEDVCREAKLRVDRMRDVKEYCIEVESLESIHNHSAYAMVTGGEEI</sequence>
<dbReference type="AlphaFoldDB" id="A0A1Q9JKJ7"/>
<dbReference type="NCBIfam" id="NF010200">
    <property type="entry name" value="PRK13674.1-1"/>
    <property type="match status" value="1"/>
</dbReference>
<dbReference type="UniPathway" id="UPA00848">
    <property type="reaction ID" value="UER00151"/>
</dbReference>
<keyword evidence="1 2" id="KW-0378">Hydrolase</keyword>
<dbReference type="Gene3D" id="3.10.270.10">
    <property type="entry name" value="Urate Oxidase"/>
    <property type="match status" value="1"/>
</dbReference>
<organism evidence="3 4">
    <name type="scientific">Hornefia porci</name>
    <dbReference type="NCBI Taxonomy" id="2652292"/>
    <lineage>
        <taxon>Bacteria</taxon>
        <taxon>Bacillati</taxon>
        <taxon>Bacillota</taxon>
        <taxon>Clostridia</taxon>
        <taxon>Peptostreptococcales</taxon>
        <taxon>Anaerovoracaceae</taxon>
        <taxon>Hornefia</taxon>
    </lineage>
</organism>
<name>A0A1Q9JKJ7_9FIRM</name>
<gene>
    <name evidence="2" type="primary">folE2</name>
    <name evidence="3" type="ORF">BHK98_12060</name>
</gene>
<dbReference type="OrthoDB" id="9774824at2"/>
<evidence type="ECO:0000256" key="1">
    <source>
        <dbReference type="ARBA" id="ARBA00022801"/>
    </source>
</evidence>
<dbReference type="GO" id="GO:0046654">
    <property type="term" value="P:tetrahydrofolate biosynthetic process"/>
    <property type="evidence" value="ECO:0007669"/>
    <property type="project" value="UniProtKB-UniRule"/>
</dbReference>
<comment type="pathway">
    <text evidence="2">Cofactor biosynthesis; 7,8-dihydroneopterin triphosphate biosynthesis; 7,8-dihydroneopterin triphosphate from GTP: step 1/1.</text>
</comment>
<comment type="catalytic activity">
    <reaction evidence="2">
        <text>GTP + H2O = 7,8-dihydroneopterin 3'-triphosphate + formate + H(+)</text>
        <dbReference type="Rhea" id="RHEA:17473"/>
        <dbReference type="ChEBI" id="CHEBI:15377"/>
        <dbReference type="ChEBI" id="CHEBI:15378"/>
        <dbReference type="ChEBI" id="CHEBI:15740"/>
        <dbReference type="ChEBI" id="CHEBI:37565"/>
        <dbReference type="ChEBI" id="CHEBI:58462"/>
        <dbReference type="EC" id="3.5.4.16"/>
    </reaction>
</comment>
<dbReference type="PANTHER" id="PTHR36445">
    <property type="entry name" value="GTP CYCLOHYDROLASE MPTA"/>
    <property type="match status" value="1"/>
</dbReference>
<evidence type="ECO:0000313" key="3">
    <source>
        <dbReference type="EMBL" id="OLR56733.1"/>
    </source>
</evidence>
<dbReference type="STRING" id="1261640.BHK98_12060"/>
<dbReference type="RefSeq" id="WP_075714593.1">
    <property type="nucleotide sequence ID" value="NZ_MJIE01000001.1"/>
</dbReference>
<evidence type="ECO:0000256" key="2">
    <source>
        <dbReference type="HAMAP-Rule" id="MF_01527"/>
    </source>
</evidence>
<dbReference type="InterPro" id="IPR022838">
    <property type="entry name" value="GTP_cyclohydrolase_FolE2"/>
</dbReference>
<dbReference type="Proteomes" id="UP000187404">
    <property type="component" value="Unassembled WGS sequence"/>
</dbReference>
<feature type="site" description="May be catalytically important" evidence="2">
    <location>
        <position position="144"/>
    </location>
</feature>
<accession>A0A1Q9JKJ7</accession>
<protein>
    <recommendedName>
        <fullName evidence="2">GTP cyclohydrolase FolE2</fullName>
        <ecNumber evidence="2">3.5.4.16</ecNumber>
    </recommendedName>
</protein>
<dbReference type="InterPro" id="IPR003801">
    <property type="entry name" value="GTP_cyclohydrolase_FolE2/MptA"/>
</dbReference>
<comment type="function">
    <text evidence="2">Converts GTP to 7,8-dihydroneopterin triphosphate.</text>
</comment>
<comment type="caution">
    <text evidence="3">The sequence shown here is derived from an EMBL/GenBank/DDBJ whole genome shotgun (WGS) entry which is preliminary data.</text>
</comment>
<keyword evidence="4" id="KW-1185">Reference proteome</keyword>
<dbReference type="GO" id="GO:0003934">
    <property type="term" value="F:GTP cyclohydrolase I activity"/>
    <property type="evidence" value="ECO:0007669"/>
    <property type="project" value="UniProtKB-UniRule"/>
</dbReference>
<dbReference type="PANTHER" id="PTHR36445:SF1">
    <property type="entry name" value="GTP CYCLOHYDROLASE MPTA"/>
    <property type="match status" value="1"/>
</dbReference>
<dbReference type="EC" id="3.5.4.16" evidence="2"/>
<dbReference type="EMBL" id="MJIE01000001">
    <property type="protein sequence ID" value="OLR56733.1"/>
    <property type="molecule type" value="Genomic_DNA"/>
</dbReference>
<reference evidence="3 4" key="1">
    <citation type="journal article" date="2016" name="Appl. Environ. Microbiol.">
        <title>Function and Phylogeny of Bacterial Butyryl Coenzyme A:Acetate Transferases and Their Diversity in the Proximal Colon of Swine.</title>
        <authorList>
            <person name="Trachsel J."/>
            <person name="Bayles D.O."/>
            <person name="Looft T."/>
            <person name="Levine U.Y."/>
            <person name="Allen H.K."/>
        </authorList>
    </citation>
    <scope>NUCLEOTIDE SEQUENCE [LARGE SCALE GENOMIC DNA]</scope>
    <source>
        <strain evidence="3 4">68-3-10</strain>
    </source>
</reference>